<keyword evidence="1" id="KW-1133">Transmembrane helix</keyword>
<name>A0A543A239_9ACTN</name>
<protein>
    <submittedName>
        <fullName evidence="2">Uncharacterized protein</fullName>
    </submittedName>
</protein>
<accession>A0A543A239</accession>
<comment type="caution">
    <text evidence="2">The sequence shown here is derived from an EMBL/GenBank/DDBJ whole genome shotgun (WGS) entry which is preliminary data.</text>
</comment>
<evidence type="ECO:0000313" key="2">
    <source>
        <dbReference type="EMBL" id="TQL66648.1"/>
    </source>
</evidence>
<dbReference type="AlphaFoldDB" id="A0A543A239"/>
<dbReference type="Proteomes" id="UP000320209">
    <property type="component" value="Unassembled WGS sequence"/>
</dbReference>
<reference evidence="2 3" key="1">
    <citation type="submission" date="2019-06" db="EMBL/GenBank/DDBJ databases">
        <title>Sequencing the genomes of 1000 actinobacteria strains.</title>
        <authorList>
            <person name="Klenk H.-P."/>
        </authorList>
    </citation>
    <scope>NUCLEOTIDE SEQUENCE [LARGE SCALE GENOMIC DNA]</scope>
    <source>
        <strain evidence="2 3">DSM 25218</strain>
    </source>
</reference>
<keyword evidence="1" id="KW-0472">Membrane</keyword>
<feature type="transmembrane region" description="Helical" evidence="1">
    <location>
        <begin position="101"/>
        <end position="119"/>
    </location>
</feature>
<feature type="transmembrane region" description="Helical" evidence="1">
    <location>
        <begin position="126"/>
        <end position="147"/>
    </location>
</feature>
<evidence type="ECO:0000313" key="3">
    <source>
        <dbReference type="Proteomes" id="UP000320209"/>
    </source>
</evidence>
<evidence type="ECO:0000256" key="1">
    <source>
        <dbReference type="SAM" id="Phobius"/>
    </source>
</evidence>
<feature type="transmembrane region" description="Helical" evidence="1">
    <location>
        <begin position="153"/>
        <end position="171"/>
    </location>
</feature>
<feature type="transmembrane region" description="Helical" evidence="1">
    <location>
        <begin position="71"/>
        <end position="89"/>
    </location>
</feature>
<keyword evidence="3" id="KW-1185">Reference proteome</keyword>
<proteinExistence type="predicted"/>
<keyword evidence="1" id="KW-0812">Transmembrane</keyword>
<feature type="transmembrane region" description="Helical" evidence="1">
    <location>
        <begin position="5"/>
        <end position="24"/>
    </location>
</feature>
<organism evidence="2 3">
    <name type="scientific">Nocardioides albertanoniae</name>
    <dbReference type="NCBI Taxonomy" id="1175486"/>
    <lineage>
        <taxon>Bacteria</taxon>
        <taxon>Bacillati</taxon>
        <taxon>Actinomycetota</taxon>
        <taxon>Actinomycetes</taxon>
        <taxon>Propionibacteriales</taxon>
        <taxon>Nocardioidaceae</taxon>
        <taxon>Nocardioides</taxon>
    </lineage>
</organism>
<gene>
    <name evidence="2" type="ORF">FB381_0512</name>
</gene>
<sequence length="184" mass="19019">MPGQIVGSMIGASFGLIYVFVNSGALPAPVRWAVCLLAAFVFVAVAFLAVRRVRGGPAVRGAGPGSVFGKSYWLVVAIEVVALIGGARLLSGPLEMPEAGVAWVSVVVGVHFFALAVVFRQRFFHGLGALITACGAVGILLAMLGYGALPIDVVAGIMPGALLLAFGWWGVRRESSLAELQPEG</sequence>
<feature type="transmembrane region" description="Helical" evidence="1">
    <location>
        <begin position="30"/>
        <end position="50"/>
    </location>
</feature>
<dbReference type="EMBL" id="VFOV01000001">
    <property type="protein sequence ID" value="TQL66648.1"/>
    <property type="molecule type" value="Genomic_DNA"/>
</dbReference>